<dbReference type="SUPFAM" id="SSF52777">
    <property type="entry name" value="CoA-dependent acyltransferases"/>
    <property type="match status" value="4"/>
</dbReference>
<gene>
    <name evidence="7" type="ORF">SLS56_008705</name>
</gene>
<evidence type="ECO:0000259" key="6">
    <source>
        <dbReference type="PROSITE" id="PS50075"/>
    </source>
</evidence>
<dbReference type="InterPro" id="IPR020806">
    <property type="entry name" value="PKS_PP-bd"/>
</dbReference>
<dbReference type="InterPro" id="IPR045851">
    <property type="entry name" value="AMP-bd_C_sf"/>
</dbReference>
<dbReference type="Proteomes" id="UP001521116">
    <property type="component" value="Unassembled WGS sequence"/>
</dbReference>
<dbReference type="InterPro" id="IPR036736">
    <property type="entry name" value="ACP-like_sf"/>
</dbReference>
<dbReference type="SUPFAM" id="SSF47336">
    <property type="entry name" value="ACP-like"/>
    <property type="match status" value="2"/>
</dbReference>
<keyword evidence="2" id="KW-0597">Phosphoprotein</keyword>
<evidence type="ECO:0000313" key="8">
    <source>
        <dbReference type="Proteomes" id="UP001521116"/>
    </source>
</evidence>
<dbReference type="InterPro" id="IPR020845">
    <property type="entry name" value="AMP-binding_CS"/>
</dbReference>
<proteinExistence type="inferred from homology"/>
<dbReference type="PANTHER" id="PTHR45527">
    <property type="entry name" value="NONRIBOSOMAL PEPTIDE SYNTHETASE"/>
    <property type="match status" value="1"/>
</dbReference>
<dbReference type="Pfam" id="PF00668">
    <property type="entry name" value="Condensation"/>
    <property type="match status" value="2"/>
</dbReference>
<feature type="region of interest" description="Disordered" evidence="5">
    <location>
        <begin position="1603"/>
        <end position="1626"/>
    </location>
</feature>
<evidence type="ECO:0000313" key="7">
    <source>
        <dbReference type="EMBL" id="KAL1622594.1"/>
    </source>
</evidence>
<sequence length="2077" mass="221576">MTIRRRLSLLGLFLQVRRLHPHNIAVQDGDQSLSYSALDARSSELARQLQKAGARSDQVIPIITNSCLHMVVGVLAILKAGATYVPIDRDQWPRERIENVLAQVSAELVVYTGRDLDLSANVAAAINADQEYAGLEPQCGLALAERSADLAAIIFTSGTTGKPKGVMVREESLARFVSTPKFNYDVAPGDRVLLVLSVAFDACMGTLFNTICNGGTVVLANRSNIQQRACQCSVLVATPSILEALEPPSSQSDYALLDRIVLGGETASCKLLETWTVLQRSIWIAYGPTEATCATLTGLVQTCPHSGEFRPTILGSIIDGAEVTIVDQDGNDIDALDQEGELLISGSGLAAGYWNDECRTNEKFVIRNGKRSYRTGDLAKWTAVGEGQKAVDFCGRADRTVKIRGFLVNLDLDVDAGIMALERSLKAVHSVRIGRKLCTAVSPPPRDAEDLRSRWRAAAPAYLVPDFILGLDALPTTPNGKLDPRRLRDLLHDSMPKANGAAEPDLEPTSLKDVVLGGVSQILDVPAASIDIAQPFVSQGVHSLAAAMLASHCRKHGFSVSVLDMLTAPSIRAVLESAQATQPVRAERYNACQSDREGPLTTLQKMLIYGSAQDAAANVVQHISAYRSEDIARLRAAWQAVAAAEPLFRTHFDMDTLTQRVLDAAPFRWQEHAVRSQREVEARTAEAARAAGLGSGFAVLHCRGAELPRGESFVVWSTHHALIDGFSAVLLLNKAAAALAGRAVTPSPPFSVAAAALRRAAERVALEADVFWRQQERAFPGAAGDVLLPRPPAPPAGTGHAEHARQTGVDAAVLGRAAQAAGATPAAVHYAAWALTLASYASADTVVFGAVLSARSLACDGAESVVGPLISTQPLHVRIDRGAGAAAMVRDVHRTIQTLARLQAAERTGEPLHFASAIAIQYDAPALAEAAVQPLRPPAVRESTDIPLTVLVEGDGRVRFLYRRDLFAADHVAHMAAVYANVLRGLTQREATVRQCLSARLGPQVSDMLLAVGNHASPMTYVAERSRSLATAIEAAARANAGCVAVEKGVATLTYAELMAAADRVAAAAEKITQPGDVVCVVADRSINWIVGAVAVFKAGGCYCPLDAAHSVEYRAELLRMSGATLLLCPDSARLREPMPGGPVALAVDQILASGVEPKRTPPRLQSSLAPAYMCFTSGSTGKPKGVVCNHGGLTALHSEPECRLHAAPGVRIAQFLATGFDCCVQEVTAALSHGATLVLRKDPDDPFSHLGDVDVALVTPSVAAELDPAEYGNIKYFYMLGEPLQQATLDKWARGRTAYNLYGPTEGTVGNTLKQLTPGVPVSVGRPMPGTRVYVLDDHLALQPPGVVGNVFIAGAQVSRGYVNMPDATAREFVPDPFCPDAPAERMYRTGDLGFWGQGGDLHVCGRRDRQVKMRGFRINLDDVAAVALREAPAVRKAFATQHRGRLMLWVEPARVDTDELARRLRAALPAHAQPKAITALARLPVSANGKLDATALAAAHAQAHARARTGAGAGAGAGAAPWAPTRFEALVAQEWRLLLDLGPDAPVAPDDHFTALGGHSVLQLSLAARLRRVCRVPVGVRDVIHAPSLQELARLVQARCEQQQQQQQTPPQQPQQPLGEAGALSPPEREWWLRYQHAAATARGAFNVPFVAALAPSVDGRRLAAALAAALNRHRVLRSRFVQPAGGPVRRELAAESVAVPVVDSIDAAAFVNEPFDLARGPLVRAAVSLSPALLAVSVAHIVCDLTALDTLLAETAALYNGGTLEPLRREYFDVTAWAQPPPDEPESASWWAASLHGLRLHRQDNALPPRSGRGTSLVQVLPAGLHAAIAALTAGSGSGSALHGLTLHQFGLAASGAVLHALCRRSDVVLGAPYHSRTAADDANLVGLFLQALPVRVRPPARETAAAAAPPSSADVLRAVQRASQGSLAHALPWPRLLDRLGLPFESARRQQLFDCVVTFHDDRNGAAAPLAVPGARPLHVWAEGAKFALLFEWHAFPDRLSVRLEYDSDALPEALVRIVQVLVQRAAEALVDLECGYEALLGDLRRLLERECVERGLEVEEMHELAVKFLRGV</sequence>
<comment type="similarity">
    <text evidence="4">Belongs to the NRP synthetase family.</text>
</comment>
<evidence type="ECO:0000256" key="1">
    <source>
        <dbReference type="ARBA" id="ARBA00022450"/>
    </source>
</evidence>
<dbReference type="Pfam" id="PF00501">
    <property type="entry name" value="AMP-binding"/>
    <property type="match status" value="2"/>
</dbReference>
<evidence type="ECO:0000256" key="4">
    <source>
        <dbReference type="ARBA" id="ARBA00029454"/>
    </source>
</evidence>
<name>A0ABR3SJF1_9PEZI</name>
<dbReference type="InterPro" id="IPR042099">
    <property type="entry name" value="ANL_N_sf"/>
</dbReference>
<dbReference type="PROSITE" id="PS50075">
    <property type="entry name" value="CARRIER"/>
    <property type="match status" value="2"/>
</dbReference>
<feature type="domain" description="Carrier" evidence="6">
    <location>
        <begin position="509"/>
        <end position="582"/>
    </location>
</feature>
<dbReference type="InterPro" id="IPR023213">
    <property type="entry name" value="CAT-like_dom_sf"/>
</dbReference>
<dbReference type="PANTHER" id="PTHR45527:SF11">
    <property type="entry name" value="NONRIBOSOMAL PEPTIDE SYNTHETASE 5"/>
    <property type="match status" value="1"/>
</dbReference>
<accession>A0ABR3SJF1</accession>
<evidence type="ECO:0000256" key="5">
    <source>
        <dbReference type="SAM" id="MobiDB-lite"/>
    </source>
</evidence>
<protein>
    <submittedName>
        <fullName evidence="7">NRPS</fullName>
    </submittedName>
</protein>
<dbReference type="SMART" id="SM00823">
    <property type="entry name" value="PKS_PP"/>
    <property type="match status" value="2"/>
</dbReference>
<comment type="caution">
    <text evidence="7">The sequence shown here is derived from an EMBL/GenBank/DDBJ whole genome shotgun (WGS) entry which is preliminary data.</text>
</comment>
<dbReference type="InterPro" id="IPR009081">
    <property type="entry name" value="PP-bd_ACP"/>
</dbReference>
<keyword evidence="3" id="KW-0436">Ligase</keyword>
<dbReference type="Gene3D" id="3.40.50.12780">
    <property type="entry name" value="N-terminal domain of ligase-like"/>
    <property type="match status" value="2"/>
</dbReference>
<dbReference type="InterPro" id="IPR010071">
    <property type="entry name" value="AA_adenyl_dom"/>
</dbReference>
<organism evidence="7 8">
    <name type="scientific">Neofusicoccum ribis</name>
    <dbReference type="NCBI Taxonomy" id="45134"/>
    <lineage>
        <taxon>Eukaryota</taxon>
        <taxon>Fungi</taxon>
        <taxon>Dikarya</taxon>
        <taxon>Ascomycota</taxon>
        <taxon>Pezizomycotina</taxon>
        <taxon>Dothideomycetes</taxon>
        <taxon>Dothideomycetes incertae sedis</taxon>
        <taxon>Botryosphaeriales</taxon>
        <taxon>Botryosphaeriaceae</taxon>
        <taxon>Neofusicoccum</taxon>
    </lineage>
</organism>
<dbReference type="InterPro" id="IPR001242">
    <property type="entry name" value="Condensation_dom"/>
</dbReference>
<dbReference type="InterPro" id="IPR000873">
    <property type="entry name" value="AMP-dep_synth/lig_dom"/>
</dbReference>
<dbReference type="NCBIfam" id="TIGR01733">
    <property type="entry name" value="AA-adenyl-dom"/>
    <property type="match status" value="1"/>
</dbReference>
<keyword evidence="8" id="KW-1185">Reference proteome</keyword>
<dbReference type="Pfam" id="PF00550">
    <property type="entry name" value="PP-binding"/>
    <property type="match status" value="2"/>
</dbReference>
<evidence type="ECO:0000256" key="2">
    <source>
        <dbReference type="ARBA" id="ARBA00022553"/>
    </source>
</evidence>
<reference evidence="7 8" key="1">
    <citation type="submission" date="2024-02" db="EMBL/GenBank/DDBJ databases">
        <title>De novo assembly and annotation of 12 fungi associated with fruit tree decline syndrome in Ontario, Canada.</title>
        <authorList>
            <person name="Sulman M."/>
            <person name="Ellouze W."/>
            <person name="Ilyukhin E."/>
        </authorList>
    </citation>
    <scope>NUCLEOTIDE SEQUENCE [LARGE SCALE GENOMIC DNA]</scope>
    <source>
        <strain evidence="7 8">M1-105</strain>
    </source>
</reference>
<dbReference type="SUPFAM" id="SSF56801">
    <property type="entry name" value="Acetyl-CoA synthetase-like"/>
    <property type="match status" value="2"/>
</dbReference>
<dbReference type="Gene3D" id="3.30.559.10">
    <property type="entry name" value="Chloramphenicol acetyltransferase-like domain"/>
    <property type="match status" value="2"/>
</dbReference>
<keyword evidence="1" id="KW-0596">Phosphopantetheine</keyword>
<evidence type="ECO:0000256" key="3">
    <source>
        <dbReference type="ARBA" id="ARBA00022598"/>
    </source>
</evidence>
<dbReference type="CDD" id="cd19537">
    <property type="entry name" value="C_NRPS-like"/>
    <property type="match status" value="1"/>
</dbReference>
<dbReference type="Gene3D" id="1.10.1200.10">
    <property type="entry name" value="ACP-like"/>
    <property type="match status" value="2"/>
</dbReference>
<dbReference type="Gene3D" id="3.30.559.30">
    <property type="entry name" value="Nonribosomal peptide synthetase, condensation domain"/>
    <property type="match status" value="2"/>
</dbReference>
<dbReference type="PROSITE" id="PS00455">
    <property type="entry name" value="AMP_BINDING"/>
    <property type="match status" value="2"/>
</dbReference>
<dbReference type="Gene3D" id="3.30.300.30">
    <property type="match status" value="2"/>
</dbReference>
<feature type="domain" description="Carrier" evidence="6">
    <location>
        <begin position="1527"/>
        <end position="1602"/>
    </location>
</feature>
<dbReference type="EMBL" id="JAJVDC020000133">
    <property type="protein sequence ID" value="KAL1622594.1"/>
    <property type="molecule type" value="Genomic_DNA"/>
</dbReference>